<reference evidence="2 3" key="1">
    <citation type="submission" date="2023-07" db="EMBL/GenBank/DDBJ databases">
        <title>Comparative genomics of wheat-associated soil bacteria to identify genetic determinants of phenazine resistance.</title>
        <authorList>
            <person name="Mouncey N."/>
        </authorList>
    </citation>
    <scope>NUCLEOTIDE SEQUENCE [LARGE SCALE GENOMIC DNA]</scope>
    <source>
        <strain evidence="2 3">W4I11</strain>
    </source>
</reference>
<dbReference type="Proteomes" id="UP001237780">
    <property type="component" value="Unassembled WGS sequence"/>
</dbReference>
<organism evidence="2 3">
    <name type="scientific">Phyllobacterium ifriqiyense</name>
    <dbReference type="NCBI Taxonomy" id="314238"/>
    <lineage>
        <taxon>Bacteria</taxon>
        <taxon>Pseudomonadati</taxon>
        <taxon>Pseudomonadota</taxon>
        <taxon>Alphaproteobacteria</taxon>
        <taxon>Hyphomicrobiales</taxon>
        <taxon>Phyllobacteriaceae</taxon>
        <taxon>Phyllobacterium</taxon>
    </lineage>
</organism>
<protein>
    <recommendedName>
        <fullName evidence="1">YjiS-like domain-containing protein</fullName>
    </recommendedName>
</protein>
<feature type="domain" description="YjiS-like" evidence="1">
    <location>
        <begin position="57"/>
        <end position="75"/>
    </location>
</feature>
<evidence type="ECO:0000259" key="1">
    <source>
        <dbReference type="Pfam" id="PF06568"/>
    </source>
</evidence>
<accession>A0ABU0S2Z1</accession>
<name>A0ABU0S2Z1_9HYPH</name>
<dbReference type="InterPro" id="IPR009506">
    <property type="entry name" value="YjiS-like"/>
</dbReference>
<dbReference type="Pfam" id="PF06568">
    <property type="entry name" value="YjiS-like"/>
    <property type="match status" value="1"/>
</dbReference>
<dbReference type="RefSeq" id="WP_307275343.1">
    <property type="nucleotide sequence ID" value="NZ_JAUSZT010000001.1"/>
</dbReference>
<gene>
    <name evidence="2" type="ORF">QFZ34_000058</name>
</gene>
<comment type="caution">
    <text evidence="2">The sequence shown here is derived from an EMBL/GenBank/DDBJ whole genome shotgun (WGS) entry which is preliminary data.</text>
</comment>
<evidence type="ECO:0000313" key="2">
    <source>
        <dbReference type="EMBL" id="MDQ0994881.1"/>
    </source>
</evidence>
<evidence type="ECO:0000313" key="3">
    <source>
        <dbReference type="Proteomes" id="UP001237780"/>
    </source>
</evidence>
<proteinExistence type="predicted"/>
<keyword evidence="3" id="KW-1185">Reference proteome</keyword>
<sequence>MAYIETTGLLEIDRNYRTGRSYSLRNSNKAGLLERFVERVRTSFASGGVVSAEDAPLARLSDRMLDDIGLTRAEALELDRRARELK</sequence>
<dbReference type="EMBL" id="JAUSZT010000001">
    <property type="protein sequence ID" value="MDQ0994881.1"/>
    <property type="molecule type" value="Genomic_DNA"/>
</dbReference>